<dbReference type="PROSITE" id="PS50262">
    <property type="entry name" value="G_PROTEIN_RECEP_F1_2"/>
    <property type="match status" value="1"/>
</dbReference>
<evidence type="ECO:0000256" key="8">
    <source>
        <dbReference type="SAM" id="MobiDB-lite"/>
    </source>
</evidence>
<dbReference type="PANTHER" id="PTHR24243:SF230">
    <property type="entry name" value="G-PROTEIN COUPLED RECEPTORS FAMILY 1 PROFILE DOMAIN-CONTAINING PROTEIN"/>
    <property type="match status" value="1"/>
</dbReference>
<evidence type="ECO:0000256" key="9">
    <source>
        <dbReference type="SAM" id="Phobius"/>
    </source>
</evidence>
<feature type="transmembrane region" description="Helical" evidence="9">
    <location>
        <begin position="127"/>
        <end position="149"/>
    </location>
</feature>
<feature type="domain" description="G-protein coupled receptors family 1 profile" evidence="10">
    <location>
        <begin position="49"/>
        <end position="337"/>
    </location>
</feature>
<feature type="transmembrane region" description="Helical" evidence="9">
    <location>
        <begin position="36"/>
        <end position="57"/>
    </location>
</feature>
<dbReference type="AlphaFoldDB" id="A0A815PF90"/>
<feature type="transmembrane region" description="Helical" evidence="9">
    <location>
        <begin position="161"/>
        <end position="182"/>
    </location>
</feature>
<sequence length="1023" mass="117830">MNMTEETIDIRRYLVKRSSSESSDSKILDFCQLFRLYSSIILVIVGMIGSMLSIKVFSSTKIRRNSSNEYLITMSFVVALLLFNYFCDEVLRSIVRVHDVKLPINLVDLSGPLCKCSTYLRHTLRFAAHWIVVAFTLERLIVVYFPLQTSVLCNPRSARRICLFILIISFLLPFYSFLMSNVNSDEKNEISECDIMNEYKAIYFYLTIIYGNLTLTFPILIVSIVNILTVRQLLRAGRLRKKQQQQQQLSQTKKVDSANNEYVNMIMKNQLENDKVTWMLVVISITFGILNFPYFILWLITCIMRVRGDTPPIYVEAGRMIAEVFYLLNYSLYFFLYVISRRTFRKVLIEKMRWRCDWFEQWRLYEMRVDAAIRSQQMSRQETVHKESAVLEHRTSMTNLRPSSSRRLLTAEVEQNEELTTSNTNIASHMITSERTSGIYSYDFGNTFSAIAILAYSSKTNCFDADEYSESAFFTSFSEQLHYKNSSIQKLTTCSHNEAIRFPKSHPLEKNIHENVLPFYLLPTKVITNRNAIHSVATKKLHDLDPSNQIAQAQSTSLISIETKQLQSLTESMTNIEFSPNDLKSSVKSAYHIPSPTILLPGELSPSPKSIINSNTVVNKLQRSTPTESNRNLMIFNQPTPSFHRQNRSIDHIDADKVSLSSINVANLNQPITSSQMSLFNTTIVSPHDEFSLHKSNHLSVAASPHVFPIKQVAVVVPRFVDKRSLSNRSLYSPRISLSQMINDLDEIYQSNPASALSQDFESLPLKSYHESTSQFEVTSDIPSIDPSPQVKTHSEIKYQPESLWKMKFTLKTLLSMANRDDAQALKDRKPIDYHMFLTNKFNKNSIFHHTDLTNGKSTTNVKMQSNEQNAKENRKLYRRLLGTMSLRRPVNIKKVESVTSLKKIKTKRVRSTKRSTRPTSEESSILHSKNTRNEQPVLINYQYKKKQTMSTTNNFNASRSKEIEEKISVLSESFHATTDSVNKLQQSCANLLLDNTKHYQLDVLNRLDAIDKKIENFNHDEV</sequence>
<feature type="transmembrane region" description="Helical" evidence="9">
    <location>
        <begin position="320"/>
        <end position="339"/>
    </location>
</feature>
<protein>
    <recommendedName>
        <fullName evidence="10">G-protein coupled receptors family 1 profile domain-containing protein</fullName>
    </recommendedName>
</protein>
<dbReference type="Pfam" id="PF00001">
    <property type="entry name" value="7tm_1"/>
    <property type="match status" value="1"/>
</dbReference>
<name>A0A815PF90_ADIRI</name>
<dbReference type="InterPro" id="IPR017452">
    <property type="entry name" value="GPCR_Rhodpsn_7TM"/>
</dbReference>
<dbReference type="GO" id="GO:0005886">
    <property type="term" value="C:plasma membrane"/>
    <property type="evidence" value="ECO:0007669"/>
    <property type="project" value="TreeGrafter"/>
</dbReference>
<keyword evidence="7" id="KW-0807">Transducer</keyword>
<feature type="region of interest" description="Disordered" evidence="8">
    <location>
        <begin position="907"/>
        <end position="935"/>
    </location>
</feature>
<dbReference type="EMBL" id="CAJNOR010003792">
    <property type="protein sequence ID" value="CAF1448061.1"/>
    <property type="molecule type" value="Genomic_DNA"/>
</dbReference>
<evidence type="ECO:0000256" key="5">
    <source>
        <dbReference type="ARBA" id="ARBA00023136"/>
    </source>
</evidence>
<dbReference type="CDD" id="cd14978">
    <property type="entry name" value="7tmA_FMRFamide_R-like"/>
    <property type="match status" value="1"/>
</dbReference>
<evidence type="ECO:0000256" key="4">
    <source>
        <dbReference type="ARBA" id="ARBA00023040"/>
    </source>
</evidence>
<gene>
    <name evidence="11" type="ORF">XAT740_LOCUS36708</name>
</gene>
<reference evidence="11" key="1">
    <citation type="submission" date="2021-02" db="EMBL/GenBank/DDBJ databases">
        <authorList>
            <person name="Nowell W R."/>
        </authorList>
    </citation>
    <scope>NUCLEOTIDE SEQUENCE</scope>
</reference>
<feature type="transmembrane region" description="Helical" evidence="9">
    <location>
        <begin position="202"/>
        <end position="230"/>
    </location>
</feature>
<evidence type="ECO:0000256" key="7">
    <source>
        <dbReference type="ARBA" id="ARBA00023224"/>
    </source>
</evidence>
<comment type="subcellular location">
    <subcellularLocation>
        <location evidence="1">Membrane</location>
        <topology evidence="1">Multi-pass membrane protein</topology>
    </subcellularLocation>
</comment>
<keyword evidence="5 9" id="KW-0472">Membrane</keyword>
<dbReference type="PANTHER" id="PTHR24243">
    <property type="entry name" value="G-PROTEIN COUPLED RECEPTOR"/>
    <property type="match status" value="1"/>
</dbReference>
<dbReference type="InterPro" id="IPR000276">
    <property type="entry name" value="GPCR_Rhodpsn"/>
</dbReference>
<evidence type="ECO:0000256" key="6">
    <source>
        <dbReference type="ARBA" id="ARBA00023170"/>
    </source>
</evidence>
<keyword evidence="2 9" id="KW-0812">Transmembrane</keyword>
<accession>A0A815PF90</accession>
<feature type="transmembrane region" description="Helical" evidence="9">
    <location>
        <begin position="69"/>
        <end position="86"/>
    </location>
</feature>
<evidence type="ECO:0000259" key="10">
    <source>
        <dbReference type="PROSITE" id="PS50262"/>
    </source>
</evidence>
<feature type="transmembrane region" description="Helical" evidence="9">
    <location>
        <begin position="276"/>
        <end position="300"/>
    </location>
</feature>
<evidence type="ECO:0000256" key="3">
    <source>
        <dbReference type="ARBA" id="ARBA00022989"/>
    </source>
</evidence>
<keyword evidence="4" id="KW-0297">G-protein coupled receptor</keyword>
<keyword evidence="12" id="KW-1185">Reference proteome</keyword>
<dbReference type="Proteomes" id="UP000663828">
    <property type="component" value="Unassembled WGS sequence"/>
</dbReference>
<comment type="caution">
    <text evidence="11">The sequence shown here is derived from an EMBL/GenBank/DDBJ whole genome shotgun (WGS) entry which is preliminary data.</text>
</comment>
<evidence type="ECO:0000313" key="12">
    <source>
        <dbReference type="Proteomes" id="UP000663828"/>
    </source>
</evidence>
<organism evidence="11 12">
    <name type="scientific">Adineta ricciae</name>
    <name type="common">Rotifer</name>
    <dbReference type="NCBI Taxonomy" id="249248"/>
    <lineage>
        <taxon>Eukaryota</taxon>
        <taxon>Metazoa</taxon>
        <taxon>Spiralia</taxon>
        <taxon>Gnathifera</taxon>
        <taxon>Rotifera</taxon>
        <taxon>Eurotatoria</taxon>
        <taxon>Bdelloidea</taxon>
        <taxon>Adinetida</taxon>
        <taxon>Adinetidae</taxon>
        <taxon>Adineta</taxon>
    </lineage>
</organism>
<dbReference type="SUPFAM" id="SSF81321">
    <property type="entry name" value="Family A G protein-coupled receptor-like"/>
    <property type="match status" value="1"/>
</dbReference>
<keyword evidence="6" id="KW-0675">Receptor</keyword>
<evidence type="ECO:0000256" key="2">
    <source>
        <dbReference type="ARBA" id="ARBA00022692"/>
    </source>
</evidence>
<evidence type="ECO:0000256" key="1">
    <source>
        <dbReference type="ARBA" id="ARBA00004141"/>
    </source>
</evidence>
<dbReference type="Gene3D" id="1.20.1070.10">
    <property type="entry name" value="Rhodopsin 7-helix transmembrane proteins"/>
    <property type="match status" value="1"/>
</dbReference>
<dbReference type="GO" id="GO:0004930">
    <property type="term" value="F:G protein-coupled receptor activity"/>
    <property type="evidence" value="ECO:0007669"/>
    <property type="project" value="UniProtKB-KW"/>
</dbReference>
<keyword evidence="3 9" id="KW-1133">Transmembrane helix</keyword>
<proteinExistence type="predicted"/>
<evidence type="ECO:0000313" key="11">
    <source>
        <dbReference type="EMBL" id="CAF1448061.1"/>
    </source>
</evidence>
<feature type="compositionally biased region" description="Basic residues" evidence="8">
    <location>
        <begin position="907"/>
        <end position="917"/>
    </location>
</feature>